<gene>
    <name evidence="8" type="ORF">MNBD_NITROSPINAE03-79</name>
</gene>
<dbReference type="InterPro" id="IPR058240">
    <property type="entry name" value="rSAM_sf"/>
</dbReference>
<dbReference type="PANTHER" id="PTHR43409">
    <property type="entry name" value="ANAEROBIC MAGNESIUM-PROTOPORPHYRIN IX MONOMETHYL ESTER CYCLASE-RELATED"/>
    <property type="match status" value="1"/>
</dbReference>
<dbReference type="InterPro" id="IPR036724">
    <property type="entry name" value="Cobalamin-bd_sf"/>
</dbReference>
<dbReference type="EMBL" id="UOGB01000281">
    <property type="protein sequence ID" value="VAX23789.1"/>
    <property type="molecule type" value="Genomic_DNA"/>
</dbReference>
<dbReference type="InterPro" id="IPR034466">
    <property type="entry name" value="Methyltransferase_Class_B"/>
</dbReference>
<evidence type="ECO:0000256" key="4">
    <source>
        <dbReference type="ARBA" id="ARBA00022723"/>
    </source>
</evidence>
<keyword evidence="6" id="KW-0411">Iron-sulfur</keyword>
<dbReference type="SFLD" id="SFLDS00029">
    <property type="entry name" value="Radical_SAM"/>
    <property type="match status" value="1"/>
</dbReference>
<sequence>MRVLLVQPPCNIIKTRLERKFSVHPLGLAYVASALRNAGHDVEFLDCVVDHFDIEAPIRGDFIRYGMPYDRIVEKIREINPEVVGVSAIQSIRKWESAEVCRAAKEVNPEIITIIGGSYPSCFPKEALCFQEIDFACIGEGEETAVKLLESLNGGKVGLESIDGLAYRKEKRIHVNPKTTMIDDLDSLTYPAYDLLPMKKYSGVGVGTGSFGTKHYCIMETSRGCVHDCHYCGKNMSKGDGYRTRSAKNVLGEIKILVEDYGIEEIQFED</sequence>
<keyword evidence="2" id="KW-0808">Transferase</keyword>
<dbReference type="SFLD" id="SFLDG01082">
    <property type="entry name" value="B12-binding_domain_containing"/>
    <property type="match status" value="1"/>
</dbReference>
<dbReference type="SFLD" id="SFLDG01123">
    <property type="entry name" value="methyltransferase_(Class_B)"/>
    <property type="match status" value="1"/>
</dbReference>
<dbReference type="GO" id="GO:0051539">
    <property type="term" value="F:4 iron, 4 sulfur cluster binding"/>
    <property type="evidence" value="ECO:0007669"/>
    <property type="project" value="UniProtKB-KW"/>
</dbReference>
<dbReference type="InterPro" id="IPR023404">
    <property type="entry name" value="rSAM_horseshoe"/>
</dbReference>
<dbReference type="InterPro" id="IPR006158">
    <property type="entry name" value="Cobalamin-bd"/>
</dbReference>
<evidence type="ECO:0000256" key="1">
    <source>
        <dbReference type="ARBA" id="ARBA00001966"/>
    </source>
</evidence>
<reference evidence="8" key="1">
    <citation type="submission" date="2018-06" db="EMBL/GenBank/DDBJ databases">
        <authorList>
            <person name="Zhirakovskaya E."/>
        </authorList>
    </citation>
    <scope>NUCLEOTIDE SEQUENCE</scope>
</reference>
<accession>A0A3B1C0S3</accession>
<dbReference type="GO" id="GO:0046872">
    <property type="term" value="F:metal ion binding"/>
    <property type="evidence" value="ECO:0007669"/>
    <property type="project" value="UniProtKB-KW"/>
</dbReference>
<dbReference type="SUPFAM" id="SSF102114">
    <property type="entry name" value="Radical SAM enzymes"/>
    <property type="match status" value="1"/>
</dbReference>
<dbReference type="InterPro" id="IPR007197">
    <property type="entry name" value="rSAM"/>
</dbReference>
<evidence type="ECO:0000256" key="5">
    <source>
        <dbReference type="ARBA" id="ARBA00023004"/>
    </source>
</evidence>
<keyword evidence="4" id="KW-0479">Metal-binding</keyword>
<dbReference type="AlphaFoldDB" id="A0A3B1C0S3"/>
<dbReference type="PANTHER" id="PTHR43409:SF7">
    <property type="entry name" value="BLL1977 PROTEIN"/>
    <property type="match status" value="1"/>
</dbReference>
<dbReference type="Pfam" id="PF02310">
    <property type="entry name" value="B12-binding"/>
    <property type="match status" value="1"/>
</dbReference>
<evidence type="ECO:0000313" key="8">
    <source>
        <dbReference type="EMBL" id="VAX23789.1"/>
    </source>
</evidence>
<organism evidence="8">
    <name type="scientific">hydrothermal vent metagenome</name>
    <dbReference type="NCBI Taxonomy" id="652676"/>
    <lineage>
        <taxon>unclassified sequences</taxon>
        <taxon>metagenomes</taxon>
        <taxon>ecological metagenomes</taxon>
    </lineage>
</organism>
<evidence type="ECO:0000256" key="3">
    <source>
        <dbReference type="ARBA" id="ARBA00022691"/>
    </source>
</evidence>
<keyword evidence="3" id="KW-0949">S-adenosyl-L-methionine</keyword>
<dbReference type="Gene3D" id="3.40.50.280">
    <property type="entry name" value="Cobalamin-binding domain"/>
    <property type="match status" value="1"/>
</dbReference>
<protein>
    <recommendedName>
        <fullName evidence="7">B12-binding domain-containing protein</fullName>
    </recommendedName>
</protein>
<dbReference type="SUPFAM" id="SSF52242">
    <property type="entry name" value="Cobalamin (vitamin B12)-binding domain"/>
    <property type="match status" value="1"/>
</dbReference>
<proteinExistence type="predicted"/>
<feature type="domain" description="B12-binding" evidence="7">
    <location>
        <begin position="11"/>
        <end position="159"/>
    </location>
</feature>
<evidence type="ECO:0000259" key="7">
    <source>
        <dbReference type="PROSITE" id="PS51332"/>
    </source>
</evidence>
<feature type="non-terminal residue" evidence="8">
    <location>
        <position position="270"/>
    </location>
</feature>
<dbReference type="PROSITE" id="PS51332">
    <property type="entry name" value="B12_BINDING"/>
    <property type="match status" value="1"/>
</dbReference>
<comment type="cofactor">
    <cofactor evidence="1">
        <name>[4Fe-4S] cluster</name>
        <dbReference type="ChEBI" id="CHEBI:49883"/>
    </cofactor>
</comment>
<dbReference type="Gene3D" id="3.80.30.20">
    <property type="entry name" value="tm_1862 like domain"/>
    <property type="match status" value="1"/>
</dbReference>
<dbReference type="InterPro" id="IPR051198">
    <property type="entry name" value="BchE-like"/>
</dbReference>
<dbReference type="CDD" id="cd02068">
    <property type="entry name" value="radical_SAM_B12_BD"/>
    <property type="match status" value="1"/>
</dbReference>
<keyword evidence="5" id="KW-0408">Iron</keyword>
<name>A0A3B1C0S3_9ZZZZ</name>
<evidence type="ECO:0000256" key="6">
    <source>
        <dbReference type="ARBA" id="ARBA00023014"/>
    </source>
</evidence>
<dbReference type="GO" id="GO:0031419">
    <property type="term" value="F:cobalamin binding"/>
    <property type="evidence" value="ECO:0007669"/>
    <property type="project" value="InterPro"/>
</dbReference>
<evidence type="ECO:0000256" key="2">
    <source>
        <dbReference type="ARBA" id="ARBA00022679"/>
    </source>
</evidence>